<evidence type="ECO:0000256" key="5">
    <source>
        <dbReference type="ARBA" id="ARBA00035320"/>
    </source>
</evidence>
<dbReference type="Pfam" id="PF00298">
    <property type="entry name" value="Ribosomal_L11"/>
    <property type="match status" value="1"/>
</dbReference>
<dbReference type="GO" id="GO:0003735">
    <property type="term" value="F:structural constituent of ribosome"/>
    <property type="evidence" value="ECO:0007669"/>
    <property type="project" value="InterPro"/>
</dbReference>
<evidence type="ECO:0000256" key="8">
    <source>
        <dbReference type="RuleBase" id="RU003978"/>
    </source>
</evidence>
<keyword evidence="2 8" id="KW-0689">Ribosomal protein</keyword>
<dbReference type="Ensembl" id="ENSSSUT00005027880.1">
    <property type="protein sequence ID" value="ENSSSUP00005024350.1"/>
    <property type="gene ID" value="ENSSSUG00005015790.1"/>
</dbReference>
<dbReference type="HAMAP" id="MF_00736">
    <property type="entry name" value="Ribosomal_uL11"/>
    <property type="match status" value="1"/>
</dbReference>
<dbReference type="FunFam" id="3.30.1550.10:FF:000002">
    <property type="entry name" value="60S ribosomal protein L12"/>
    <property type="match status" value="1"/>
</dbReference>
<comment type="subunit">
    <text evidence="7">Component of the large ribosomal subunit. Mature ribosomes consist of a small (40S) and a large (60S) subunit. The 40S subunit contains about 33 different proteins and 1 molecule of RNA (18S). The 60S subunit contains about 49 different proteins and 3 molecules of RNA (28S, 5.8S and 5S).</text>
</comment>
<evidence type="ECO:0000313" key="11">
    <source>
        <dbReference type="Ensembl" id="ENSSSUP00005024350.1"/>
    </source>
</evidence>
<evidence type="ECO:0000256" key="1">
    <source>
        <dbReference type="ARBA" id="ARBA00010537"/>
    </source>
</evidence>
<dbReference type="PANTHER" id="PTHR11661">
    <property type="entry name" value="60S RIBOSOMAL PROTEIN L12"/>
    <property type="match status" value="1"/>
</dbReference>
<keyword evidence="12" id="KW-1185">Reference proteome</keyword>
<sequence length="261" mass="28728">MAARASLGGWAELAVLARRVLSCLYPAQSERVSVFWLSVRRRRRCNSLRSSRIRVHPTPAASTMPPKFDPNEIKVVYLRCTGGEVGATSALAPKIGPLGLSPKKVGDDIAKATGDWKGLRITVKLTIQNRQAQIEVVPSASALIIKALKEPPRDRKKQKNIKHSGNITFDEIINIARQMRHRSLARELSGTIKEILGTAQSVGCNVDGRHPHDIIDDINSGAVECPAVSDFCFTCLNQGESWRKAKVVFMEIGWKASRKGQ</sequence>
<feature type="domain" description="Large ribosomal subunit protein uL11 N-terminal" evidence="10">
    <location>
        <begin position="76"/>
        <end position="132"/>
    </location>
</feature>
<dbReference type="GO" id="GO:0006412">
    <property type="term" value="P:translation"/>
    <property type="evidence" value="ECO:0007669"/>
    <property type="project" value="InterPro"/>
</dbReference>
<dbReference type="PROSITE" id="PS00359">
    <property type="entry name" value="RIBOSOMAL_L11"/>
    <property type="match status" value="1"/>
</dbReference>
<gene>
    <name evidence="11" type="primary">RPL12</name>
</gene>
<feature type="domain" description="Large ribosomal subunit protein uL11 C-terminal" evidence="9">
    <location>
        <begin position="137"/>
        <end position="206"/>
    </location>
</feature>
<reference evidence="11 12" key="1">
    <citation type="submission" date="2019-05" db="EMBL/GenBank/DDBJ databases">
        <title>A Chromosome-scale Meerkat (S. suricatta) Genome Assembly.</title>
        <authorList>
            <person name="Dudchenko O."/>
            <person name="Lieberman Aiden E."/>
            <person name="Tung J."/>
            <person name="Barreiro L.B."/>
            <person name="Clutton-Brock T.H."/>
        </authorList>
    </citation>
    <scope>NUCLEOTIDE SEQUENCE [LARGE SCALE GENOMIC DNA]</scope>
</reference>
<dbReference type="SUPFAM" id="SSF54747">
    <property type="entry name" value="Ribosomal L11/L12e N-terminal domain"/>
    <property type="match status" value="1"/>
</dbReference>
<accession>A0A673UT23</accession>
<name>A0A673UT23_SURSU</name>
<dbReference type="PANTHER" id="PTHR11661:SF2">
    <property type="entry name" value="LARGE RIBOSOMAL SUBUNIT PROTEIN UL11"/>
    <property type="match status" value="1"/>
</dbReference>
<evidence type="ECO:0000259" key="10">
    <source>
        <dbReference type="Pfam" id="PF03946"/>
    </source>
</evidence>
<dbReference type="InterPro" id="IPR020784">
    <property type="entry name" value="Ribosomal_uL11_N"/>
</dbReference>
<dbReference type="OMA" id="QPPHDVI"/>
<comment type="similarity">
    <text evidence="1 8">Belongs to the universal ribosomal protein uL11 family.</text>
</comment>
<reference evidence="11" key="3">
    <citation type="submission" date="2025-09" db="UniProtKB">
        <authorList>
            <consortium name="Ensembl"/>
        </authorList>
    </citation>
    <scope>IDENTIFICATION</scope>
</reference>
<dbReference type="Gene3D" id="1.10.10.250">
    <property type="entry name" value="Ribosomal protein L11, C-terminal domain"/>
    <property type="match status" value="1"/>
</dbReference>
<keyword evidence="3 8" id="KW-0687">Ribonucleoprotein</keyword>
<evidence type="ECO:0000256" key="4">
    <source>
        <dbReference type="ARBA" id="ARBA00035203"/>
    </source>
</evidence>
<evidence type="ECO:0000256" key="3">
    <source>
        <dbReference type="ARBA" id="ARBA00023274"/>
    </source>
</evidence>
<protein>
    <recommendedName>
        <fullName evidence="4">Large ribosomal subunit protein uL11</fullName>
    </recommendedName>
    <alternativeName>
        <fullName evidence="5">60S ribosomal protein L12</fullName>
    </alternativeName>
</protein>
<dbReference type="InterPro" id="IPR020785">
    <property type="entry name" value="Ribosomal_uL11_CS"/>
</dbReference>
<dbReference type="GO" id="GO:0022625">
    <property type="term" value="C:cytosolic large ribosomal subunit"/>
    <property type="evidence" value="ECO:0007669"/>
    <property type="project" value="TreeGrafter"/>
</dbReference>
<dbReference type="CDD" id="cd00349">
    <property type="entry name" value="Ribosomal_L11"/>
    <property type="match status" value="1"/>
</dbReference>
<evidence type="ECO:0000256" key="7">
    <source>
        <dbReference type="ARBA" id="ARBA00046571"/>
    </source>
</evidence>
<evidence type="ECO:0000256" key="2">
    <source>
        <dbReference type="ARBA" id="ARBA00022980"/>
    </source>
</evidence>
<evidence type="ECO:0000256" key="6">
    <source>
        <dbReference type="ARBA" id="ARBA00045484"/>
    </source>
</evidence>
<dbReference type="InterPro" id="IPR036796">
    <property type="entry name" value="Ribosomal_uL11_N_sf"/>
</dbReference>
<dbReference type="FunFam" id="1.10.10.250:FF:000002">
    <property type="entry name" value="60S ribosomal protein L12"/>
    <property type="match status" value="1"/>
</dbReference>
<dbReference type="InterPro" id="IPR036769">
    <property type="entry name" value="Ribosomal_uL11_C_sf"/>
</dbReference>
<dbReference type="GO" id="GO:0070180">
    <property type="term" value="F:large ribosomal subunit rRNA binding"/>
    <property type="evidence" value="ECO:0007669"/>
    <property type="project" value="TreeGrafter"/>
</dbReference>
<dbReference type="Pfam" id="PF03946">
    <property type="entry name" value="Ribosomal_L11_N"/>
    <property type="match status" value="1"/>
</dbReference>
<dbReference type="SUPFAM" id="SSF46906">
    <property type="entry name" value="Ribosomal protein L11, C-terminal domain"/>
    <property type="match status" value="1"/>
</dbReference>
<dbReference type="Proteomes" id="UP000472268">
    <property type="component" value="Chromosome 13"/>
</dbReference>
<evidence type="ECO:0000313" key="12">
    <source>
        <dbReference type="Proteomes" id="UP000472268"/>
    </source>
</evidence>
<dbReference type="Gene3D" id="3.30.1550.10">
    <property type="entry name" value="Ribosomal protein L11/L12, N-terminal domain"/>
    <property type="match status" value="1"/>
</dbReference>
<dbReference type="InterPro" id="IPR000911">
    <property type="entry name" value="Ribosomal_uL11"/>
</dbReference>
<dbReference type="AlphaFoldDB" id="A0A673UT23"/>
<reference evidence="11" key="2">
    <citation type="submission" date="2025-08" db="UniProtKB">
        <authorList>
            <consortium name="Ensembl"/>
        </authorList>
    </citation>
    <scope>IDENTIFICATION</scope>
</reference>
<organism evidence="11 12">
    <name type="scientific">Suricata suricatta</name>
    <name type="common">Meerkat</name>
    <dbReference type="NCBI Taxonomy" id="37032"/>
    <lineage>
        <taxon>Eukaryota</taxon>
        <taxon>Metazoa</taxon>
        <taxon>Chordata</taxon>
        <taxon>Craniata</taxon>
        <taxon>Vertebrata</taxon>
        <taxon>Euteleostomi</taxon>
        <taxon>Mammalia</taxon>
        <taxon>Eutheria</taxon>
        <taxon>Laurasiatheria</taxon>
        <taxon>Carnivora</taxon>
        <taxon>Feliformia</taxon>
        <taxon>Herpestidae</taxon>
        <taxon>Suricata</taxon>
    </lineage>
</organism>
<dbReference type="SMART" id="SM00649">
    <property type="entry name" value="RL11"/>
    <property type="match status" value="1"/>
</dbReference>
<dbReference type="InterPro" id="IPR020783">
    <property type="entry name" value="Ribosomal_uL11_C"/>
</dbReference>
<comment type="function">
    <text evidence="6">Component of the large ribosomal subunit. The ribosome is a large ribonucleoprotein complex responsible for the synthesis of proteins in the cell. Binds directly to 26S ribosomal RNA.</text>
</comment>
<evidence type="ECO:0000259" key="9">
    <source>
        <dbReference type="Pfam" id="PF00298"/>
    </source>
</evidence>
<proteinExistence type="inferred from homology"/>